<dbReference type="Gene3D" id="2.60.40.10">
    <property type="entry name" value="Immunoglobulins"/>
    <property type="match status" value="2"/>
</dbReference>
<protein>
    <recommendedName>
        <fullName evidence="3">Ig-like domain-containing protein</fullName>
    </recommendedName>
</protein>
<dbReference type="GO" id="GO:0032589">
    <property type="term" value="C:neuron projection membrane"/>
    <property type="evidence" value="ECO:0007669"/>
    <property type="project" value="TreeGrafter"/>
</dbReference>
<dbReference type="InterPro" id="IPR003598">
    <property type="entry name" value="Ig_sub2"/>
</dbReference>
<dbReference type="InterPro" id="IPR003599">
    <property type="entry name" value="Ig_sub"/>
</dbReference>
<dbReference type="PROSITE" id="PS50835">
    <property type="entry name" value="IG_LIKE"/>
    <property type="match status" value="2"/>
</dbReference>
<evidence type="ECO:0000259" key="3">
    <source>
        <dbReference type="PROSITE" id="PS50835"/>
    </source>
</evidence>
<comment type="caution">
    <text evidence="4">The sequence shown here is derived from an EMBL/GenBank/DDBJ whole genome shotgun (WGS) entry which is preliminary data.</text>
</comment>
<dbReference type="PANTHER" id="PTHR23279:SF36">
    <property type="entry name" value="DEFECTIVE PROBOSCIS EXTENSION RESPONSE 9, ISOFORM A"/>
    <property type="match status" value="1"/>
</dbReference>
<proteinExistence type="predicted"/>
<feature type="compositionally biased region" description="Basic and acidic residues" evidence="1">
    <location>
        <begin position="57"/>
        <end position="68"/>
    </location>
</feature>
<feature type="transmembrane region" description="Helical" evidence="2">
    <location>
        <begin position="363"/>
        <end position="383"/>
    </location>
</feature>
<dbReference type="AlphaFoldDB" id="A0AAE1D6W1"/>
<organism evidence="4 5">
    <name type="scientific">Elysia crispata</name>
    <name type="common">lettuce slug</name>
    <dbReference type="NCBI Taxonomy" id="231223"/>
    <lineage>
        <taxon>Eukaryota</taxon>
        <taxon>Metazoa</taxon>
        <taxon>Spiralia</taxon>
        <taxon>Lophotrochozoa</taxon>
        <taxon>Mollusca</taxon>
        <taxon>Gastropoda</taxon>
        <taxon>Heterobranchia</taxon>
        <taxon>Euthyneura</taxon>
        <taxon>Panpulmonata</taxon>
        <taxon>Sacoglossa</taxon>
        <taxon>Placobranchoidea</taxon>
        <taxon>Plakobranchidae</taxon>
        <taxon>Elysia</taxon>
    </lineage>
</organism>
<evidence type="ECO:0000256" key="2">
    <source>
        <dbReference type="SAM" id="Phobius"/>
    </source>
</evidence>
<keyword evidence="2" id="KW-0472">Membrane</keyword>
<reference evidence="4" key="1">
    <citation type="journal article" date="2023" name="G3 (Bethesda)">
        <title>A reference genome for the long-term kleptoplast-retaining sea slug Elysia crispata morphotype clarki.</title>
        <authorList>
            <person name="Eastman K.E."/>
            <person name="Pendleton A.L."/>
            <person name="Shaikh M.A."/>
            <person name="Suttiyut T."/>
            <person name="Ogas R."/>
            <person name="Tomko P."/>
            <person name="Gavelis G."/>
            <person name="Widhalm J.R."/>
            <person name="Wisecaver J.H."/>
        </authorList>
    </citation>
    <scope>NUCLEOTIDE SEQUENCE</scope>
    <source>
        <strain evidence="4">ECLA1</strain>
    </source>
</reference>
<dbReference type="PANTHER" id="PTHR23279">
    <property type="entry name" value="DEFECTIVE PROBOSCIS EXTENSION RESPONSE DPR -RELATED"/>
    <property type="match status" value="1"/>
</dbReference>
<keyword evidence="2" id="KW-0812">Transmembrane</keyword>
<dbReference type="SMART" id="SM00408">
    <property type="entry name" value="IGc2"/>
    <property type="match status" value="2"/>
</dbReference>
<keyword evidence="2" id="KW-1133">Transmembrane helix</keyword>
<feature type="compositionally biased region" description="Basic residues" evidence="1">
    <location>
        <begin position="35"/>
        <end position="56"/>
    </location>
</feature>
<evidence type="ECO:0000256" key="1">
    <source>
        <dbReference type="SAM" id="MobiDB-lite"/>
    </source>
</evidence>
<accession>A0AAE1D6W1</accession>
<keyword evidence="5" id="KW-1185">Reference proteome</keyword>
<feature type="region of interest" description="Disordered" evidence="1">
    <location>
        <begin position="35"/>
        <end position="95"/>
    </location>
</feature>
<feature type="domain" description="Ig-like" evidence="3">
    <location>
        <begin position="113"/>
        <end position="205"/>
    </location>
</feature>
<dbReference type="InterPro" id="IPR013106">
    <property type="entry name" value="Ig_V-set"/>
</dbReference>
<dbReference type="InterPro" id="IPR013783">
    <property type="entry name" value="Ig-like_fold"/>
</dbReference>
<dbReference type="SMART" id="SM00409">
    <property type="entry name" value="IG"/>
    <property type="match status" value="2"/>
</dbReference>
<evidence type="ECO:0000313" key="5">
    <source>
        <dbReference type="Proteomes" id="UP001283361"/>
    </source>
</evidence>
<dbReference type="Pfam" id="PF07686">
    <property type="entry name" value="V-set"/>
    <property type="match status" value="1"/>
</dbReference>
<dbReference type="Proteomes" id="UP001283361">
    <property type="component" value="Unassembled WGS sequence"/>
</dbReference>
<dbReference type="GO" id="GO:0050808">
    <property type="term" value="P:synapse organization"/>
    <property type="evidence" value="ECO:0007669"/>
    <property type="project" value="TreeGrafter"/>
</dbReference>
<feature type="compositionally biased region" description="Gly residues" evidence="1">
    <location>
        <begin position="74"/>
        <end position="90"/>
    </location>
</feature>
<evidence type="ECO:0000313" key="4">
    <source>
        <dbReference type="EMBL" id="KAK3758608.1"/>
    </source>
</evidence>
<dbReference type="Pfam" id="PF13927">
    <property type="entry name" value="Ig_3"/>
    <property type="match status" value="1"/>
</dbReference>
<feature type="domain" description="Ig-like" evidence="3">
    <location>
        <begin position="225"/>
        <end position="321"/>
    </location>
</feature>
<dbReference type="InterPro" id="IPR036179">
    <property type="entry name" value="Ig-like_dom_sf"/>
</dbReference>
<dbReference type="EMBL" id="JAWDGP010005256">
    <property type="protein sequence ID" value="KAK3758608.1"/>
    <property type="molecule type" value="Genomic_DNA"/>
</dbReference>
<name>A0AAE1D6W1_9GAST</name>
<dbReference type="InterPro" id="IPR037448">
    <property type="entry name" value="Zig-8"/>
</dbReference>
<dbReference type="CDD" id="cd00096">
    <property type="entry name" value="Ig"/>
    <property type="match status" value="2"/>
</dbReference>
<gene>
    <name evidence="4" type="ORF">RRG08_019520</name>
</gene>
<dbReference type="SUPFAM" id="SSF48726">
    <property type="entry name" value="Immunoglobulin"/>
    <property type="match status" value="2"/>
</dbReference>
<sequence length="387" mass="43397">MEYISPGRTSVARLLIAVTTLLCLVSVSMSDSFRQRPKLGSHIRRTNRPVHRNRHQSRPDLHQPRPRLDPYQGRSGGFQGRPGGHQGRPGGPNYNYGDFNDYDYEDSTVALTPEFLNVETNVTVVEGRTAILPCSVRYLGTKEVAWAKQSKGENIFLTLGKIVWVKDKNISVSYRMDDNQVSHWDLHIKNVDKSYAGDYECQITNKFPMKTHIHLVVKPRPPPKPAAVTISGKAFVDRGEPIRLVCNATGPRVPEKIDWFKDGTKLDATSYRHGNLIIEEFMHVVDQALISELHIRHTDMSNSGTYICRSSDEKIASLVVTVLVADTTNKKRGTYLHVDEKGKKLVVEDPPKDAAERVHHPTLSLAMLAVVVVLIHSLCASILRPLS</sequence>
<dbReference type="InterPro" id="IPR007110">
    <property type="entry name" value="Ig-like_dom"/>
</dbReference>